<feature type="transmembrane region" description="Helical" evidence="1">
    <location>
        <begin position="71"/>
        <end position="92"/>
    </location>
</feature>
<feature type="transmembrane region" description="Helical" evidence="1">
    <location>
        <begin position="42"/>
        <end position="59"/>
    </location>
</feature>
<feature type="transmembrane region" description="Helical" evidence="1">
    <location>
        <begin position="6"/>
        <end position="21"/>
    </location>
</feature>
<dbReference type="OrthoDB" id="1938208at2"/>
<dbReference type="AlphaFoldDB" id="A0A161WQF8"/>
<protein>
    <submittedName>
        <fullName evidence="2">Uncharacterized protein</fullName>
    </submittedName>
</protein>
<dbReference type="RefSeq" id="WP_066630372.1">
    <property type="nucleotide sequence ID" value="NZ_LWAE01000013.1"/>
</dbReference>
<keyword evidence="1" id="KW-0812">Transmembrane</keyword>
<name>A0A161WQF8_9CLOT</name>
<dbReference type="Proteomes" id="UP000076603">
    <property type="component" value="Unassembled WGS sequence"/>
</dbReference>
<dbReference type="STRING" id="1121326.CLMAG_57720"/>
<evidence type="ECO:0000313" key="2">
    <source>
        <dbReference type="EMBL" id="KZL88868.1"/>
    </source>
</evidence>
<keyword evidence="1" id="KW-0472">Membrane</keyword>
<proteinExistence type="predicted"/>
<organism evidence="2 3">
    <name type="scientific">Clostridium magnum DSM 2767</name>
    <dbReference type="NCBI Taxonomy" id="1121326"/>
    <lineage>
        <taxon>Bacteria</taxon>
        <taxon>Bacillati</taxon>
        <taxon>Bacillota</taxon>
        <taxon>Clostridia</taxon>
        <taxon>Eubacteriales</taxon>
        <taxon>Clostridiaceae</taxon>
        <taxon>Clostridium</taxon>
    </lineage>
</organism>
<keyword evidence="3" id="KW-1185">Reference proteome</keyword>
<comment type="caution">
    <text evidence="2">The sequence shown here is derived from an EMBL/GenBank/DDBJ whole genome shotgun (WGS) entry which is preliminary data.</text>
</comment>
<sequence>MKFFIYFLIFVVSYIIFDWIFKKSDIPKKLFGKPQKFKYARTILIVITVLIIFSFSYVKQILNEQYGQYNYIVSIIGAFLWSIYVNFTPVIFRIK</sequence>
<dbReference type="PATRIC" id="fig|1121326.3.peg.5832"/>
<evidence type="ECO:0000256" key="1">
    <source>
        <dbReference type="SAM" id="Phobius"/>
    </source>
</evidence>
<evidence type="ECO:0000313" key="3">
    <source>
        <dbReference type="Proteomes" id="UP000076603"/>
    </source>
</evidence>
<accession>A0A161WQF8</accession>
<dbReference type="EMBL" id="LWAE01000013">
    <property type="protein sequence ID" value="KZL88868.1"/>
    <property type="molecule type" value="Genomic_DNA"/>
</dbReference>
<gene>
    <name evidence="2" type="ORF">CLMAG_57720</name>
</gene>
<keyword evidence="1" id="KW-1133">Transmembrane helix</keyword>
<reference evidence="2 3" key="1">
    <citation type="submission" date="2016-04" db="EMBL/GenBank/DDBJ databases">
        <title>Genome sequence of Clostridium magnum DSM 2767.</title>
        <authorList>
            <person name="Poehlein A."/>
            <person name="Uhlig R."/>
            <person name="Fischer R."/>
            <person name="Bahl H."/>
            <person name="Daniel R."/>
        </authorList>
    </citation>
    <scope>NUCLEOTIDE SEQUENCE [LARGE SCALE GENOMIC DNA]</scope>
    <source>
        <strain evidence="2 3">DSM 2767</strain>
    </source>
</reference>